<evidence type="ECO:0000313" key="2">
    <source>
        <dbReference type="Proteomes" id="UP000824533"/>
    </source>
</evidence>
<gene>
    <name evidence="1" type="ORF">K1T71_005346</name>
</gene>
<dbReference type="EMBL" id="CM034394">
    <property type="protein sequence ID" value="KAJ0179634.1"/>
    <property type="molecule type" value="Genomic_DNA"/>
</dbReference>
<evidence type="ECO:0000313" key="1">
    <source>
        <dbReference type="EMBL" id="KAJ0179634.1"/>
    </source>
</evidence>
<accession>A0ACC1D7A8</accession>
<reference evidence="1 2" key="1">
    <citation type="journal article" date="2021" name="Front. Genet.">
        <title>Chromosome-Level Genome Assembly Reveals Significant Gene Expansion in the Toll and IMD Signaling Pathways of Dendrolimus kikuchii.</title>
        <authorList>
            <person name="Zhou J."/>
            <person name="Wu P."/>
            <person name="Xiong Z."/>
            <person name="Liu N."/>
            <person name="Zhao N."/>
            <person name="Ji M."/>
            <person name="Qiu Y."/>
            <person name="Yang B."/>
        </authorList>
    </citation>
    <scope>NUCLEOTIDE SEQUENCE [LARGE SCALE GENOMIC DNA]</scope>
    <source>
        <strain evidence="1">Ann1</strain>
    </source>
</reference>
<comment type="caution">
    <text evidence="1">The sequence shown here is derived from an EMBL/GenBank/DDBJ whole genome shotgun (WGS) entry which is preliminary data.</text>
</comment>
<keyword evidence="2" id="KW-1185">Reference proteome</keyword>
<dbReference type="Proteomes" id="UP000824533">
    <property type="component" value="Linkage Group LG08"/>
</dbReference>
<protein>
    <submittedName>
        <fullName evidence="1">Uncharacterized protein</fullName>
    </submittedName>
</protein>
<sequence length="828" mass="88408">MRSAPRARPTPPPSHSPTSWSSAVDAVPRPTQRESTGRPAPPTHAALAAEEGWSTVVRRRGGQKKAAPPSAGTQPAATAAQAPTTRAKRRAGRGRKGKGKGDVAQEKSSQPPPPPPRPEKKGKALERKAPRLKPRDPLRAGYPSPGPHRRGRPCLRGGQPLAGKARGPRRERRKKRSPRRAKKFRQMSSTSRSRLRAQRPHKTLRKRRRREKGRGRPPTTGEYVGLAAAKLKLVEAQRAQLELEMEKEVAERTSAMVTTRATRLRAGPAPVDPDPPATEERGEARAALAEGLQRQIAESLAVVSNVAKVSKGLKGTLQKALKEAAVSIQEATDELLSRTSSEEVALLRAANSRMEAEIADLRRELRSLREEVTRPRADIAPPPLPPPPEAEKNVAANLERLTLLMESRFAAIEEQMRSAPRARPTPPPSHSPTSWSSAVDAVPRPTQRESTGRPASPSQAALAAEEGWSTVVRRRGGQKKAAPPSAGTQPAATAAQAPTTRAKRRAGRGRKGKGKGDVAQEKSSQPPPPPPRPEKKGKALERKAPRLRPPTSSAVVLTIQPAAVERGRTYADLLSKAKANIRLADLGIEGGLRLKRARTGARMLLLPGTSSAPQADALAERLRTVLEPEYVRVTRPEKTVYLRISGLDDTTEDEDVAAAIARTTTCSLGSLKASKVRPGPDGMGTTVVACPVAAAKMLLAEGAKLLVGWASATVQALPHRAQRCFRCHETGHVAAACTSEVDRSGSCYRCGQPGHLVTGPCTAKPHCSLCEAAGRPAGHQLGGGACKSKTTRRRKPQQQSASRTAETAPEEAAGAAATTAAAKKRGKK</sequence>
<proteinExistence type="predicted"/>
<organism evidence="1 2">
    <name type="scientific">Dendrolimus kikuchii</name>
    <dbReference type="NCBI Taxonomy" id="765133"/>
    <lineage>
        <taxon>Eukaryota</taxon>
        <taxon>Metazoa</taxon>
        <taxon>Ecdysozoa</taxon>
        <taxon>Arthropoda</taxon>
        <taxon>Hexapoda</taxon>
        <taxon>Insecta</taxon>
        <taxon>Pterygota</taxon>
        <taxon>Neoptera</taxon>
        <taxon>Endopterygota</taxon>
        <taxon>Lepidoptera</taxon>
        <taxon>Glossata</taxon>
        <taxon>Ditrysia</taxon>
        <taxon>Bombycoidea</taxon>
        <taxon>Lasiocampidae</taxon>
        <taxon>Dendrolimus</taxon>
    </lineage>
</organism>
<name>A0ACC1D7A8_9NEOP</name>